<dbReference type="Pfam" id="PF00487">
    <property type="entry name" value="FA_desaturase"/>
    <property type="match status" value="1"/>
</dbReference>
<dbReference type="PANTHER" id="PTHR19353:SF19">
    <property type="entry name" value="DELTA(5) FATTY ACID DESATURASE C-RELATED"/>
    <property type="match status" value="1"/>
</dbReference>
<dbReference type="CDD" id="cd03506">
    <property type="entry name" value="Delta6-FADS-like"/>
    <property type="match status" value="1"/>
</dbReference>
<sequence>MSAAVSPPPAAAARVGKNANAQDYTALAAYVRESGLLKRRYGYYWTRLIAAVLAFAGIWVGVVLVGNSWWQLALAAGLAVVLTQIAFLGHDSAHRQIFNSGPWNDWTSRILAGAFAGLSHTWWRNKHNRHHASPNQQGTDPDIAPGVVVWTADVLDTRTGLKGWFGRNQGWFFFPLLMLEGLSLHISSVRLLLAKGTVPHRWVEAPIVITRLALYVGVLFYLLPPSKAFAFIGVQMALFGVMLGGSFAPNHKGMPIIPAGMKVDFLRRQVITSRNIKGGVAVDFVMGGLNYQVEHHLFPSMPRPNLKKVQPVVRDYCEQLGVKYTEVGFFRSYKIIVAYLNRVGLADRAAFDCPVAAQYGR</sequence>
<dbReference type="EMBL" id="BJUB01000006">
    <property type="protein sequence ID" value="GEK21583.1"/>
    <property type="molecule type" value="Genomic_DNA"/>
</dbReference>
<comment type="caution">
    <text evidence="3">The sequence shown here is derived from an EMBL/GenBank/DDBJ whole genome shotgun (WGS) entry which is preliminary data.</text>
</comment>
<organism evidence="3 4">
    <name type="scientific">Cellulomonas xylanilytica</name>
    <dbReference type="NCBI Taxonomy" id="233583"/>
    <lineage>
        <taxon>Bacteria</taxon>
        <taxon>Bacillati</taxon>
        <taxon>Actinomycetota</taxon>
        <taxon>Actinomycetes</taxon>
        <taxon>Micrococcales</taxon>
        <taxon>Cellulomonadaceae</taxon>
        <taxon>Cellulomonas</taxon>
    </lineage>
</organism>
<dbReference type="InterPro" id="IPR005804">
    <property type="entry name" value="FA_desaturase_dom"/>
</dbReference>
<protein>
    <submittedName>
        <fullName evidence="3">Fatty acid desaturase</fullName>
    </submittedName>
</protein>
<dbReference type="PIRSF" id="PIRSF015921">
    <property type="entry name" value="FA_sphinglp_des"/>
    <property type="match status" value="1"/>
</dbReference>
<keyword evidence="1" id="KW-0472">Membrane</keyword>
<gene>
    <name evidence="3" type="ORF">CXY01_21030</name>
</gene>
<evidence type="ECO:0000313" key="3">
    <source>
        <dbReference type="EMBL" id="GEK21583.1"/>
    </source>
</evidence>
<dbReference type="PANTHER" id="PTHR19353">
    <property type="entry name" value="FATTY ACID DESATURASE 2"/>
    <property type="match status" value="1"/>
</dbReference>
<evidence type="ECO:0000313" key="4">
    <source>
        <dbReference type="Proteomes" id="UP000321118"/>
    </source>
</evidence>
<dbReference type="GO" id="GO:0016020">
    <property type="term" value="C:membrane"/>
    <property type="evidence" value="ECO:0007669"/>
    <property type="project" value="TreeGrafter"/>
</dbReference>
<feature type="transmembrane region" description="Helical" evidence="1">
    <location>
        <begin position="72"/>
        <end position="90"/>
    </location>
</feature>
<dbReference type="InterPro" id="IPR012171">
    <property type="entry name" value="Fatty_acid_desaturase"/>
</dbReference>
<keyword evidence="4" id="KW-1185">Reference proteome</keyword>
<dbReference type="AlphaFoldDB" id="A0A510V3X3"/>
<feature type="transmembrane region" description="Helical" evidence="1">
    <location>
        <begin position="44"/>
        <end position="65"/>
    </location>
</feature>
<keyword evidence="1" id="KW-0812">Transmembrane</keyword>
<dbReference type="RefSeq" id="WP_146927385.1">
    <property type="nucleotide sequence ID" value="NZ_BJUB01000006.1"/>
</dbReference>
<reference evidence="3 4" key="1">
    <citation type="submission" date="2019-07" db="EMBL/GenBank/DDBJ databases">
        <title>Whole genome shotgun sequence of Cellulomonas xylanilytica NBRC 101102.</title>
        <authorList>
            <person name="Hosoyama A."/>
            <person name="Uohara A."/>
            <person name="Ohji S."/>
            <person name="Ichikawa N."/>
        </authorList>
    </citation>
    <scope>NUCLEOTIDE SEQUENCE [LARGE SCALE GENOMIC DNA]</scope>
    <source>
        <strain evidence="3 4">NBRC 101102</strain>
    </source>
</reference>
<feature type="transmembrane region" description="Helical" evidence="1">
    <location>
        <begin position="205"/>
        <end position="223"/>
    </location>
</feature>
<dbReference type="GO" id="GO:0008610">
    <property type="term" value="P:lipid biosynthetic process"/>
    <property type="evidence" value="ECO:0007669"/>
    <property type="project" value="UniProtKB-ARBA"/>
</dbReference>
<evidence type="ECO:0000256" key="1">
    <source>
        <dbReference type="SAM" id="Phobius"/>
    </source>
</evidence>
<feature type="transmembrane region" description="Helical" evidence="1">
    <location>
        <begin position="171"/>
        <end position="193"/>
    </location>
</feature>
<feature type="transmembrane region" description="Helical" evidence="1">
    <location>
        <begin position="229"/>
        <end position="248"/>
    </location>
</feature>
<name>A0A510V3X3_9CELL</name>
<feature type="domain" description="Fatty acid desaturase" evidence="2">
    <location>
        <begin position="68"/>
        <end position="326"/>
    </location>
</feature>
<dbReference type="OrthoDB" id="104711at2"/>
<proteinExistence type="predicted"/>
<evidence type="ECO:0000259" key="2">
    <source>
        <dbReference type="Pfam" id="PF00487"/>
    </source>
</evidence>
<dbReference type="GO" id="GO:0016717">
    <property type="term" value="F:oxidoreductase activity, acting on paired donors, with oxidation of a pair of donors resulting in the reduction of molecular oxygen to two molecules of water"/>
    <property type="evidence" value="ECO:0007669"/>
    <property type="project" value="TreeGrafter"/>
</dbReference>
<keyword evidence="1" id="KW-1133">Transmembrane helix</keyword>
<dbReference type="Proteomes" id="UP000321118">
    <property type="component" value="Unassembled WGS sequence"/>
</dbReference>
<accession>A0A510V3X3</accession>